<dbReference type="EMBL" id="JAKJXO020000017">
    <property type="protein sequence ID" value="KAL1594525.1"/>
    <property type="molecule type" value="Genomic_DNA"/>
</dbReference>
<evidence type="ECO:0000256" key="1">
    <source>
        <dbReference type="SAM" id="MobiDB-lite"/>
    </source>
</evidence>
<feature type="compositionally biased region" description="Acidic residues" evidence="1">
    <location>
        <begin position="495"/>
        <end position="504"/>
    </location>
</feature>
<gene>
    <name evidence="2" type="ORF">SLS60_010285</name>
</gene>
<organism evidence="2 3">
    <name type="scientific">Paraconiothyrium brasiliense</name>
    <dbReference type="NCBI Taxonomy" id="300254"/>
    <lineage>
        <taxon>Eukaryota</taxon>
        <taxon>Fungi</taxon>
        <taxon>Dikarya</taxon>
        <taxon>Ascomycota</taxon>
        <taxon>Pezizomycotina</taxon>
        <taxon>Dothideomycetes</taxon>
        <taxon>Pleosporomycetidae</taxon>
        <taxon>Pleosporales</taxon>
        <taxon>Massarineae</taxon>
        <taxon>Didymosphaeriaceae</taxon>
        <taxon>Paraconiothyrium</taxon>
    </lineage>
</organism>
<name>A0ABR3QQY4_9PLEO</name>
<accession>A0ABR3QQY4</accession>
<protein>
    <submittedName>
        <fullName evidence="2">Uncharacterized protein</fullName>
    </submittedName>
</protein>
<evidence type="ECO:0000313" key="3">
    <source>
        <dbReference type="Proteomes" id="UP001521785"/>
    </source>
</evidence>
<reference evidence="2 3" key="1">
    <citation type="submission" date="2024-02" db="EMBL/GenBank/DDBJ databases">
        <title>De novo assembly and annotation of 12 fungi associated with fruit tree decline syndrome in Ontario, Canada.</title>
        <authorList>
            <person name="Sulman M."/>
            <person name="Ellouze W."/>
            <person name="Ilyukhin E."/>
        </authorList>
    </citation>
    <scope>NUCLEOTIDE SEQUENCE [LARGE SCALE GENOMIC DNA]</scope>
    <source>
        <strain evidence="2 3">M42-189</strain>
    </source>
</reference>
<feature type="compositionally biased region" description="Basic and acidic residues" evidence="1">
    <location>
        <begin position="29"/>
        <end position="56"/>
    </location>
</feature>
<feature type="region of interest" description="Disordered" evidence="1">
    <location>
        <begin position="487"/>
        <end position="520"/>
    </location>
</feature>
<feature type="region of interest" description="Disordered" evidence="1">
    <location>
        <begin position="16"/>
        <end position="56"/>
    </location>
</feature>
<keyword evidence="3" id="KW-1185">Reference proteome</keyword>
<sequence length="800" mass="88390">MRSTLRRQDCLVGSELADHLDLEPEETMEDRGHEHDRERDHSGETEQRRTSVFGRGDDAIIREKERALEVKKEEGPLLSLFESVITSYPPVLESLLAQISTASVLDLYHTSRYLREFLKLYPLAWKTLSFRLPQPAVAMGSPGNETPDGRERQSKPYAFDALLKQIIGPHGSRLTSLDLCNTAVSGTALSMQVLGPRSNTLKHLSVRGCKNVSIKYHIVPFLEPFTMDYMPDSATDLALKSLYTYRCRHHRRRPYLPQSLTRRDSDSDPTHQLIEICHKLGIWTDTAWCPTPGGRCYRRKDYHAGRAGPQNGEVWVPYDRLWRSSNRIGPADGVGERLGVSDGRLWEISESGQDGEPLGTESAVSKGEGKHVPAHLRQSHKTFVENVYCAQCNEEILERCESCSVRMHCMGCRKTLCASCAFNKPIPRKRAKTRQFTNLAFGPGSTVGTTINQASTGSNISLQTQDSTAQLQQDDRFWWAPGATRSPNLMIESSQDNDDSESEDGGNLNHGLPVPPPNRDPPKLNMHWCCLEPIFSGGGGIAVLGTGLGGRGADKIRAAPLPRAKQFEDPDFSSQLRPVDYIRELKNNGLYEYVLGEDVDLLSYLKQPSLELQAQTSVFEFFKSLYTDDNVDDDGPSITHQENVDLVYQNTVIAASSNQLPSPDSITVTTVFGVHEEPSNFTVISGPSTLPYHQSHAIEETGTSDLDPLDEFMQGGDISLLSEDDLDLFLAGGVTAPVNAPDVDSLLGIDTDSNMNDDGDDGDIDTDDFDAESAVIDEFVDGGITPTMTTHASNLQGSET</sequence>
<evidence type="ECO:0000313" key="2">
    <source>
        <dbReference type="EMBL" id="KAL1594525.1"/>
    </source>
</evidence>
<dbReference type="Proteomes" id="UP001521785">
    <property type="component" value="Unassembled WGS sequence"/>
</dbReference>
<comment type="caution">
    <text evidence="2">The sequence shown here is derived from an EMBL/GenBank/DDBJ whole genome shotgun (WGS) entry which is preliminary data.</text>
</comment>
<proteinExistence type="predicted"/>